<dbReference type="EMBL" id="JADIMX010000013">
    <property type="protein sequence ID" value="MBO8433813.1"/>
    <property type="molecule type" value="Genomic_DNA"/>
</dbReference>
<sequence length="236" mass="27257">MSKKTILTIDDEIHILELLRYNLESAGYNVIQAESGEEGLDIIENRNIDAVLLDLMLPVIDGLEVLRRIRTNPETKKIPVIMLTAKSEEFDKVLGLEMGADDYIAKPFSIRELQARLKAVLRRVDDKDDDKEKNKVKKISTNGLEIGLETRTVSVNGREVEMSHKEFELLKLLAENPGRVYSRDILLEKIWGYEYIGETRTVDVHIRHIRKKIEEDDSNPVFIKTVRGYGYKFRED</sequence>
<dbReference type="InterPro" id="IPR036388">
    <property type="entry name" value="WH-like_DNA-bd_sf"/>
</dbReference>
<comment type="caution">
    <text evidence="12">The sequence shown here is derived from an EMBL/GenBank/DDBJ whole genome shotgun (WGS) entry which is preliminary data.</text>
</comment>
<accession>A0A9D9DW45</accession>
<dbReference type="AlphaFoldDB" id="A0A9D9DW45"/>
<dbReference type="InterPro" id="IPR001867">
    <property type="entry name" value="OmpR/PhoB-type_DNA-bd"/>
</dbReference>
<evidence type="ECO:0000256" key="5">
    <source>
        <dbReference type="ARBA" id="ARBA00023125"/>
    </source>
</evidence>
<dbReference type="SUPFAM" id="SSF46894">
    <property type="entry name" value="C-terminal effector domain of the bipartite response regulators"/>
    <property type="match status" value="1"/>
</dbReference>
<dbReference type="Gene3D" id="6.10.250.690">
    <property type="match status" value="1"/>
</dbReference>
<dbReference type="InterPro" id="IPR011006">
    <property type="entry name" value="CheY-like_superfamily"/>
</dbReference>
<dbReference type="FunFam" id="1.10.10.10:FF:000018">
    <property type="entry name" value="DNA-binding response regulator ResD"/>
    <property type="match status" value="1"/>
</dbReference>
<feature type="modified residue" description="4-aspartylphosphate" evidence="8">
    <location>
        <position position="54"/>
    </location>
</feature>
<dbReference type="GO" id="GO:0006355">
    <property type="term" value="P:regulation of DNA-templated transcription"/>
    <property type="evidence" value="ECO:0007669"/>
    <property type="project" value="InterPro"/>
</dbReference>
<dbReference type="PANTHER" id="PTHR48111:SF40">
    <property type="entry name" value="PHOSPHATE REGULON TRANSCRIPTIONAL REGULATORY PROTEIN PHOB"/>
    <property type="match status" value="1"/>
</dbReference>
<dbReference type="SMART" id="SM00862">
    <property type="entry name" value="Trans_reg_C"/>
    <property type="match status" value="1"/>
</dbReference>
<keyword evidence="3" id="KW-0902">Two-component regulatory system</keyword>
<evidence type="ECO:0000313" key="13">
    <source>
        <dbReference type="Proteomes" id="UP000823611"/>
    </source>
</evidence>
<dbReference type="GO" id="GO:0005829">
    <property type="term" value="C:cytosol"/>
    <property type="evidence" value="ECO:0007669"/>
    <property type="project" value="TreeGrafter"/>
</dbReference>
<organism evidence="12 13">
    <name type="scientific">Candidatus Fimicola merdigallinarum</name>
    <dbReference type="NCBI Taxonomy" id="2840819"/>
    <lineage>
        <taxon>Bacteria</taxon>
        <taxon>Bacillati</taxon>
        <taxon>Bacillota</taxon>
        <taxon>Clostridia</taxon>
        <taxon>Lachnospirales</taxon>
        <taxon>Lachnospiraceae</taxon>
        <taxon>Lachnospiraceae incertae sedis</taxon>
        <taxon>Candidatus Fimicola</taxon>
    </lineage>
</organism>
<name>A0A9D9DW45_9FIRM</name>
<evidence type="ECO:0000256" key="8">
    <source>
        <dbReference type="PROSITE-ProRule" id="PRU00169"/>
    </source>
</evidence>
<keyword evidence="4" id="KW-0805">Transcription regulation</keyword>
<dbReference type="Gene3D" id="1.10.10.10">
    <property type="entry name" value="Winged helix-like DNA-binding domain superfamily/Winged helix DNA-binding domain"/>
    <property type="match status" value="1"/>
</dbReference>
<dbReference type="Pfam" id="PF00072">
    <property type="entry name" value="Response_reg"/>
    <property type="match status" value="1"/>
</dbReference>
<dbReference type="SUPFAM" id="SSF52172">
    <property type="entry name" value="CheY-like"/>
    <property type="match status" value="1"/>
</dbReference>
<feature type="domain" description="OmpR/PhoB-type" evidence="11">
    <location>
        <begin position="136"/>
        <end position="235"/>
    </location>
</feature>
<comment type="function">
    <text evidence="7">May play the central regulatory role in sporulation. It may be an element of the effector pathway responsible for the activation of sporulation genes in response to nutritional stress. Spo0A may act in concert with spo0H (a sigma factor) to control the expression of some genes that are critical to the sporulation process.</text>
</comment>
<evidence type="ECO:0000256" key="4">
    <source>
        <dbReference type="ARBA" id="ARBA00023015"/>
    </source>
</evidence>
<dbReference type="GO" id="GO:0000976">
    <property type="term" value="F:transcription cis-regulatory region binding"/>
    <property type="evidence" value="ECO:0007669"/>
    <property type="project" value="TreeGrafter"/>
</dbReference>
<evidence type="ECO:0000256" key="1">
    <source>
        <dbReference type="ARBA" id="ARBA00018672"/>
    </source>
</evidence>
<dbReference type="SMART" id="SM00448">
    <property type="entry name" value="REC"/>
    <property type="match status" value="1"/>
</dbReference>
<dbReference type="InterPro" id="IPR039420">
    <property type="entry name" value="WalR-like"/>
</dbReference>
<evidence type="ECO:0000256" key="2">
    <source>
        <dbReference type="ARBA" id="ARBA00022553"/>
    </source>
</evidence>
<keyword evidence="2 8" id="KW-0597">Phosphoprotein</keyword>
<evidence type="ECO:0000259" key="11">
    <source>
        <dbReference type="PROSITE" id="PS51755"/>
    </source>
</evidence>
<dbReference type="InterPro" id="IPR016032">
    <property type="entry name" value="Sig_transdc_resp-reg_C-effctor"/>
</dbReference>
<keyword evidence="6" id="KW-0804">Transcription</keyword>
<dbReference type="Pfam" id="PF00486">
    <property type="entry name" value="Trans_reg_C"/>
    <property type="match status" value="1"/>
</dbReference>
<dbReference type="GO" id="GO:0032993">
    <property type="term" value="C:protein-DNA complex"/>
    <property type="evidence" value="ECO:0007669"/>
    <property type="project" value="TreeGrafter"/>
</dbReference>
<evidence type="ECO:0000259" key="10">
    <source>
        <dbReference type="PROSITE" id="PS50110"/>
    </source>
</evidence>
<reference evidence="12" key="2">
    <citation type="journal article" date="2021" name="PeerJ">
        <title>Extensive microbial diversity within the chicken gut microbiome revealed by metagenomics and culture.</title>
        <authorList>
            <person name="Gilroy R."/>
            <person name="Ravi A."/>
            <person name="Getino M."/>
            <person name="Pursley I."/>
            <person name="Horton D.L."/>
            <person name="Alikhan N.F."/>
            <person name="Baker D."/>
            <person name="Gharbi K."/>
            <person name="Hall N."/>
            <person name="Watson M."/>
            <person name="Adriaenssens E.M."/>
            <person name="Foster-Nyarko E."/>
            <person name="Jarju S."/>
            <person name="Secka A."/>
            <person name="Antonio M."/>
            <person name="Oren A."/>
            <person name="Chaudhuri R.R."/>
            <person name="La Ragione R."/>
            <person name="Hildebrand F."/>
            <person name="Pallen M.J."/>
        </authorList>
    </citation>
    <scope>NUCLEOTIDE SEQUENCE</scope>
    <source>
        <strain evidence="12">F6-4510</strain>
    </source>
</reference>
<dbReference type="PANTHER" id="PTHR48111">
    <property type="entry name" value="REGULATOR OF RPOS"/>
    <property type="match status" value="1"/>
</dbReference>
<dbReference type="CDD" id="cd00383">
    <property type="entry name" value="trans_reg_C"/>
    <property type="match status" value="1"/>
</dbReference>
<evidence type="ECO:0000313" key="12">
    <source>
        <dbReference type="EMBL" id="MBO8433813.1"/>
    </source>
</evidence>
<feature type="DNA-binding region" description="OmpR/PhoB-type" evidence="9">
    <location>
        <begin position="136"/>
        <end position="235"/>
    </location>
</feature>
<dbReference type="PROSITE" id="PS50110">
    <property type="entry name" value="RESPONSE_REGULATORY"/>
    <property type="match status" value="1"/>
</dbReference>
<keyword evidence="5 9" id="KW-0238">DNA-binding</keyword>
<gene>
    <name evidence="12" type="ORF">IAC55_00640</name>
</gene>
<feature type="domain" description="Response regulatory" evidence="10">
    <location>
        <begin position="5"/>
        <end position="121"/>
    </location>
</feature>
<protein>
    <recommendedName>
        <fullName evidence="1">Stage 0 sporulation protein A homolog</fullName>
    </recommendedName>
</protein>
<dbReference type="FunFam" id="3.40.50.2300:FF:000001">
    <property type="entry name" value="DNA-binding response regulator PhoB"/>
    <property type="match status" value="1"/>
</dbReference>
<dbReference type="GO" id="GO:0000156">
    <property type="term" value="F:phosphorelay response regulator activity"/>
    <property type="evidence" value="ECO:0007669"/>
    <property type="project" value="TreeGrafter"/>
</dbReference>
<evidence type="ECO:0000256" key="3">
    <source>
        <dbReference type="ARBA" id="ARBA00023012"/>
    </source>
</evidence>
<proteinExistence type="predicted"/>
<dbReference type="Proteomes" id="UP000823611">
    <property type="component" value="Unassembled WGS sequence"/>
</dbReference>
<dbReference type="InterPro" id="IPR001789">
    <property type="entry name" value="Sig_transdc_resp-reg_receiver"/>
</dbReference>
<evidence type="ECO:0000256" key="6">
    <source>
        <dbReference type="ARBA" id="ARBA00023163"/>
    </source>
</evidence>
<evidence type="ECO:0000256" key="9">
    <source>
        <dbReference type="PROSITE-ProRule" id="PRU01091"/>
    </source>
</evidence>
<evidence type="ECO:0000256" key="7">
    <source>
        <dbReference type="ARBA" id="ARBA00024867"/>
    </source>
</evidence>
<reference evidence="12" key="1">
    <citation type="submission" date="2020-10" db="EMBL/GenBank/DDBJ databases">
        <authorList>
            <person name="Gilroy R."/>
        </authorList>
    </citation>
    <scope>NUCLEOTIDE SEQUENCE</scope>
    <source>
        <strain evidence="12">F6-4510</strain>
    </source>
</reference>
<dbReference type="Gene3D" id="3.40.50.2300">
    <property type="match status" value="1"/>
</dbReference>
<dbReference type="PROSITE" id="PS51755">
    <property type="entry name" value="OMPR_PHOB"/>
    <property type="match status" value="1"/>
</dbReference>